<accession>A0A183P7N7</accession>
<organism evidence="1 2">
    <name type="scientific">Schistosoma mattheei</name>
    <dbReference type="NCBI Taxonomy" id="31246"/>
    <lineage>
        <taxon>Eukaryota</taxon>
        <taxon>Metazoa</taxon>
        <taxon>Spiralia</taxon>
        <taxon>Lophotrochozoa</taxon>
        <taxon>Platyhelminthes</taxon>
        <taxon>Trematoda</taxon>
        <taxon>Digenea</taxon>
        <taxon>Strigeidida</taxon>
        <taxon>Schistosomatoidea</taxon>
        <taxon>Schistosomatidae</taxon>
        <taxon>Schistosoma</taxon>
    </lineage>
</organism>
<name>A0A183P7N7_9TREM</name>
<dbReference type="EMBL" id="UZAL01030510">
    <property type="protein sequence ID" value="VDP54187.1"/>
    <property type="molecule type" value="Genomic_DNA"/>
</dbReference>
<dbReference type="AlphaFoldDB" id="A0A183P7N7"/>
<protein>
    <submittedName>
        <fullName evidence="1">Uncharacterized protein</fullName>
    </submittedName>
</protein>
<evidence type="ECO:0000313" key="1">
    <source>
        <dbReference type="EMBL" id="VDP54187.1"/>
    </source>
</evidence>
<evidence type="ECO:0000313" key="2">
    <source>
        <dbReference type="Proteomes" id="UP000269396"/>
    </source>
</evidence>
<gene>
    <name evidence="1" type="ORF">SMTD_LOCUS10371</name>
</gene>
<sequence length="79" mass="8987">MNVLKILCTNSKKIILAFSISSLHIIRHFSLPKLYFNCQSGRLETRVKSNLPDTHSGPLLNKRFLSRLAQVTGVFKQCN</sequence>
<proteinExistence type="predicted"/>
<reference evidence="1 2" key="1">
    <citation type="submission" date="2018-11" db="EMBL/GenBank/DDBJ databases">
        <authorList>
            <consortium name="Pathogen Informatics"/>
        </authorList>
    </citation>
    <scope>NUCLEOTIDE SEQUENCE [LARGE SCALE GENOMIC DNA]</scope>
    <source>
        <strain>Denwood</strain>
        <strain evidence="2">Zambia</strain>
    </source>
</reference>
<keyword evidence="2" id="KW-1185">Reference proteome</keyword>
<dbReference type="Proteomes" id="UP000269396">
    <property type="component" value="Unassembled WGS sequence"/>
</dbReference>